<comment type="caution">
    <text evidence="11">The sequence shown here is derived from an EMBL/GenBank/DDBJ whole genome shotgun (WGS) entry which is preliminary data.</text>
</comment>
<dbReference type="Gene3D" id="6.10.250.2860">
    <property type="match status" value="1"/>
</dbReference>
<dbReference type="Pfam" id="PF13167">
    <property type="entry name" value="GTP-bdg_N"/>
    <property type="match status" value="1"/>
</dbReference>
<sequence length="446" mass="49193">MARFEPTSTAPVRERAILVGVDFGKNDDWTLEESMAELGRLAETDGADVVFTLTQRLDAPVPRTFIGKGKVEELVSYVRNLDADVVIFDDELTPSQQSNLEKIVGEPVKIIDRTALILDIFGVHATTREGRLQVQLAQLQYVLPRLRGMWSHLVGEQTRGGIGSRFGQGESQLEVDRRLVRKRISTLRDELARLETRREVQSKARWDSGVYRVALAGYTNAGKSTLLNALTGSEVYVRDELFATLDPTTRSIELEEGRKVTLTDTVGFIQKLPTTLVEAFKSTLAEVRAADLILLVADASDSGVERQVRAVRSVLDEIGASQIPSVLVLNKCDLLTPEAFSDLQASHPDAVTISAREGTGLSGLLYRVAREASRGDATVTVLVPFSKGILMKMVHERCQVIREVYTEKGLLATVSASERMRSTLAPYVVPDENFEPWGSTAPTPRQ</sequence>
<feature type="binding site" evidence="7">
    <location>
        <begin position="354"/>
        <end position="356"/>
    </location>
    <ligand>
        <name>GTP</name>
        <dbReference type="ChEBI" id="CHEBI:37565"/>
    </ligand>
</feature>
<keyword evidence="12" id="KW-1185">Reference proteome</keyword>
<dbReference type="InterPro" id="IPR030394">
    <property type="entry name" value="G_HFLX_dom"/>
</dbReference>
<evidence type="ECO:0000256" key="8">
    <source>
        <dbReference type="PIRSR" id="PIRSR006809-2"/>
    </source>
</evidence>
<dbReference type="InterPro" id="IPR016496">
    <property type="entry name" value="GTPase_HflX"/>
</dbReference>
<dbReference type="PRINTS" id="PR00326">
    <property type="entry name" value="GTP1OBG"/>
</dbReference>
<dbReference type="GO" id="GO:0043022">
    <property type="term" value="F:ribosome binding"/>
    <property type="evidence" value="ECO:0007669"/>
    <property type="project" value="TreeGrafter"/>
</dbReference>
<feature type="coiled-coil region" evidence="9">
    <location>
        <begin position="177"/>
        <end position="204"/>
    </location>
</feature>
<dbReference type="RefSeq" id="WP_059054255.1">
    <property type="nucleotide sequence ID" value="NZ_LOJF01000009.1"/>
</dbReference>
<comment type="cofactor">
    <cofactor evidence="8">
        <name>Mg(2+)</name>
        <dbReference type="ChEBI" id="CHEBI:18420"/>
    </cofactor>
</comment>
<keyword evidence="3 6" id="KW-0547">Nucleotide-binding</keyword>
<keyword evidence="2 8" id="KW-0479">Metal-binding</keyword>
<name>A0A100YV97_TRASO</name>
<dbReference type="CDD" id="cd01878">
    <property type="entry name" value="HflX"/>
    <property type="match status" value="1"/>
</dbReference>
<dbReference type="Gene3D" id="3.40.50.11060">
    <property type="entry name" value="GTPase HflX, N-terminal domain"/>
    <property type="match status" value="1"/>
</dbReference>
<keyword evidence="9" id="KW-0175">Coiled coil</keyword>
<evidence type="ECO:0000256" key="2">
    <source>
        <dbReference type="ARBA" id="ARBA00022723"/>
    </source>
</evidence>
<dbReference type="HAMAP" id="MF_00900">
    <property type="entry name" value="GTPase_HflX"/>
    <property type="match status" value="1"/>
</dbReference>
<feature type="binding site" evidence="8">
    <location>
        <position position="224"/>
    </location>
    <ligand>
        <name>Mg(2+)</name>
        <dbReference type="ChEBI" id="CHEBI:18420"/>
    </ligand>
</feature>
<evidence type="ECO:0000313" key="12">
    <source>
        <dbReference type="Proteomes" id="UP000054078"/>
    </source>
</evidence>
<dbReference type="PANTHER" id="PTHR10229">
    <property type="entry name" value="GTP-BINDING PROTEIN HFLX"/>
    <property type="match status" value="1"/>
</dbReference>
<dbReference type="SUPFAM" id="SSF52540">
    <property type="entry name" value="P-loop containing nucleoside triphosphate hydrolases"/>
    <property type="match status" value="1"/>
</dbReference>
<dbReference type="InterPro" id="IPR027417">
    <property type="entry name" value="P-loop_NTPase"/>
</dbReference>
<protein>
    <recommendedName>
        <fullName evidence="6">GTPase HflX</fullName>
    </recommendedName>
    <alternativeName>
        <fullName evidence="6">GTP-binding protein HflX</fullName>
    </alternativeName>
</protein>
<evidence type="ECO:0000259" key="10">
    <source>
        <dbReference type="PROSITE" id="PS51705"/>
    </source>
</evidence>
<keyword evidence="1 6" id="KW-0963">Cytoplasm</keyword>
<dbReference type="GO" id="GO:0003924">
    <property type="term" value="F:GTPase activity"/>
    <property type="evidence" value="ECO:0007669"/>
    <property type="project" value="UniProtKB-UniRule"/>
</dbReference>
<feature type="binding site" evidence="8">
    <location>
        <position position="244"/>
    </location>
    <ligand>
        <name>Mg(2+)</name>
        <dbReference type="ChEBI" id="CHEBI:18420"/>
    </ligand>
</feature>
<dbReference type="GO" id="GO:0005737">
    <property type="term" value="C:cytoplasm"/>
    <property type="evidence" value="ECO:0007669"/>
    <property type="project" value="UniProtKB-SubCell"/>
</dbReference>
<dbReference type="GO" id="GO:0046872">
    <property type="term" value="F:metal ion binding"/>
    <property type="evidence" value="ECO:0007669"/>
    <property type="project" value="UniProtKB-KW"/>
</dbReference>
<gene>
    <name evidence="6" type="primary">hflX</name>
    <name evidence="11" type="ORF">AUL39_04755</name>
</gene>
<dbReference type="InterPro" id="IPR032305">
    <property type="entry name" value="GTP-bd_M"/>
</dbReference>
<dbReference type="NCBIfam" id="TIGR03156">
    <property type="entry name" value="GTP_HflX"/>
    <property type="match status" value="1"/>
</dbReference>
<reference evidence="11 12" key="1">
    <citation type="submission" date="2015-12" db="EMBL/GenBank/DDBJ databases">
        <title>Draft Genome Sequence of Olsenella scatoligenes SK9K4T; a Producer of 3-Methylindole- (skatole) and 4-Methylphenol- (p-cresol) Isolated from Pig Feces.</title>
        <authorList>
            <person name="Li X."/>
            <person name="Borg B."/>
            <person name="Canibe N."/>
        </authorList>
    </citation>
    <scope>NUCLEOTIDE SEQUENCE [LARGE SCALE GENOMIC DNA]</scope>
    <source>
        <strain evidence="11 12">SK9K4</strain>
    </source>
</reference>
<dbReference type="Gene3D" id="3.40.50.300">
    <property type="entry name" value="P-loop containing nucleotide triphosphate hydrolases"/>
    <property type="match status" value="1"/>
</dbReference>
<keyword evidence="4 8" id="KW-0460">Magnesium</keyword>
<dbReference type="STRING" id="1299998.AUL39_04755"/>
<feature type="binding site" evidence="7">
    <location>
        <begin position="242"/>
        <end position="246"/>
    </location>
    <ligand>
        <name>GTP</name>
        <dbReference type="ChEBI" id="CHEBI:37565"/>
    </ligand>
</feature>
<evidence type="ECO:0000256" key="9">
    <source>
        <dbReference type="SAM" id="Coils"/>
    </source>
</evidence>
<evidence type="ECO:0000256" key="5">
    <source>
        <dbReference type="ARBA" id="ARBA00023134"/>
    </source>
</evidence>
<dbReference type="InterPro" id="IPR006073">
    <property type="entry name" value="GTP-bd"/>
</dbReference>
<evidence type="ECO:0000256" key="7">
    <source>
        <dbReference type="PIRSR" id="PIRSR006809-1"/>
    </source>
</evidence>
<comment type="subunit">
    <text evidence="6">Monomer. Associates with the 50S ribosomal subunit.</text>
</comment>
<feature type="domain" description="Hflx-type G" evidence="10">
    <location>
        <begin position="211"/>
        <end position="376"/>
    </location>
</feature>
<dbReference type="InterPro" id="IPR042108">
    <property type="entry name" value="GTPase_HflX_N_sf"/>
</dbReference>
<dbReference type="Pfam" id="PF16360">
    <property type="entry name" value="GTP-bdg_M"/>
    <property type="match status" value="1"/>
</dbReference>
<dbReference type="Proteomes" id="UP000054078">
    <property type="component" value="Unassembled WGS sequence"/>
</dbReference>
<proteinExistence type="inferred from homology"/>
<dbReference type="AlphaFoldDB" id="A0A100YV97"/>
<dbReference type="EMBL" id="LOJF01000009">
    <property type="protein sequence ID" value="KUH58325.1"/>
    <property type="molecule type" value="Genomic_DNA"/>
</dbReference>
<dbReference type="InterPro" id="IPR005225">
    <property type="entry name" value="Small_GTP-bd"/>
</dbReference>
<dbReference type="OrthoDB" id="9812272at2"/>
<dbReference type="NCBIfam" id="TIGR00231">
    <property type="entry name" value="small_GTP"/>
    <property type="match status" value="1"/>
</dbReference>
<comment type="function">
    <text evidence="6">GTPase that associates with the 50S ribosomal subunit and may have a role during protein synthesis or ribosome biogenesis.</text>
</comment>
<dbReference type="InterPro" id="IPR025121">
    <property type="entry name" value="GTPase_HflX_N"/>
</dbReference>
<evidence type="ECO:0000256" key="1">
    <source>
        <dbReference type="ARBA" id="ARBA00022490"/>
    </source>
</evidence>
<dbReference type="FunFam" id="3.40.50.11060:FF:000001">
    <property type="entry name" value="GTPase HflX"/>
    <property type="match status" value="1"/>
</dbReference>
<dbReference type="PIRSF" id="PIRSF006809">
    <property type="entry name" value="GTP-binding_hflX_prd"/>
    <property type="match status" value="1"/>
</dbReference>
<comment type="subcellular location">
    <subcellularLocation>
        <location evidence="6">Cytoplasm</location>
    </subcellularLocation>
    <text evidence="6">May associate with membranes.</text>
</comment>
<organism evidence="11 12">
    <name type="scientific">Tractidigestivibacter scatoligenes</name>
    <name type="common">Olsenella scatoligenes</name>
    <dbReference type="NCBI Taxonomy" id="1299998"/>
    <lineage>
        <taxon>Bacteria</taxon>
        <taxon>Bacillati</taxon>
        <taxon>Actinomycetota</taxon>
        <taxon>Coriobacteriia</taxon>
        <taxon>Coriobacteriales</taxon>
        <taxon>Atopobiaceae</taxon>
        <taxon>Tractidigestivibacter</taxon>
    </lineage>
</organism>
<dbReference type="GO" id="GO:0005525">
    <property type="term" value="F:GTP binding"/>
    <property type="evidence" value="ECO:0007669"/>
    <property type="project" value="UniProtKB-UniRule"/>
</dbReference>
<evidence type="ECO:0000313" key="11">
    <source>
        <dbReference type="EMBL" id="KUH58325.1"/>
    </source>
</evidence>
<comment type="similarity">
    <text evidence="6">Belongs to the TRAFAC class OBG-HflX-like GTPase superfamily. HflX GTPase family.</text>
</comment>
<evidence type="ECO:0000256" key="3">
    <source>
        <dbReference type="ARBA" id="ARBA00022741"/>
    </source>
</evidence>
<dbReference type="Pfam" id="PF01926">
    <property type="entry name" value="MMR_HSR1"/>
    <property type="match status" value="1"/>
</dbReference>
<keyword evidence="5 6" id="KW-0342">GTP-binding</keyword>
<evidence type="ECO:0000256" key="6">
    <source>
        <dbReference type="HAMAP-Rule" id="MF_00900"/>
    </source>
</evidence>
<dbReference type="PROSITE" id="PS51705">
    <property type="entry name" value="G_HFLX"/>
    <property type="match status" value="1"/>
</dbReference>
<dbReference type="PANTHER" id="PTHR10229:SF0">
    <property type="entry name" value="GTP-BINDING PROTEIN 6-RELATED"/>
    <property type="match status" value="1"/>
</dbReference>
<feature type="binding site" evidence="7">
    <location>
        <begin position="330"/>
        <end position="333"/>
    </location>
    <ligand>
        <name>GTP</name>
        <dbReference type="ChEBI" id="CHEBI:37565"/>
    </ligand>
</feature>
<feature type="binding site" evidence="7">
    <location>
        <begin position="217"/>
        <end position="224"/>
    </location>
    <ligand>
        <name>GTP</name>
        <dbReference type="ChEBI" id="CHEBI:37565"/>
    </ligand>
</feature>
<accession>A0A100YV97</accession>
<feature type="binding site" evidence="7">
    <location>
        <begin position="264"/>
        <end position="267"/>
    </location>
    <ligand>
        <name>GTP</name>
        <dbReference type="ChEBI" id="CHEBI:37565"/>
    </ligand>
</feature>
<evidence type="ECO:0000256" key="4">
    <source>
        <dbReference type="ARBA" id="ARBA00022842"/>
    </source>
</evidence>